<gene>
    <name evidence="1" type="ORF">A3A93_05725</name>
</gene>
<dbReference type="GO" id="GO:0016811">
    <property type="term" value="F:hydrolase activity, acting on carbon-nitrogen (but not peptide) bonds, in linear amides"/>
    <property type="evidence" value="ECO:0007669"/>
    <property type="project" value="TreeGrafter"/>
</dbReference>
<dbReference type="AlphaFoldDB" id="A0A1F7IV98"/>
<proteinExistence type="predicted"/>
<dbReference type="InterPro" id="IPR024078">
    <property type="entry name" value="LmbE-like_dom_sf"/>
</dbReference>
<accession>A0A1F7IV98</accession>
<dbReference type="Pfam" id="PF02585">
    <property type="entry name" value="PIG-L"/>
    <property type="match status" value="1"/>
</dbReference>
<sequence length="220" mass="25257">MKRKKLVAIFAHPDDEAFGPGGTLALYSKTHDVYIICVTRGQSGKNDHNSDTKNIAKLREKELHGSAKLLGVKDVFCLDYMDGSLSNNIYHDMARDIRDILEGIKPEILMTFEEKGVSGHIDHIAVTMVVNYIFDRVKFVKTLMYYCILEEESRGLQPYFIYVPPGYERSKIDKIVDITSVNNLKIKALKKHRSQVSDVSRILKQREKLPKEEHFLIKTK</sequence>
<evidence type="ECO:0000313" key="2">
    <source>
        <dbReference type="Proteomes" id="UP000177141"/>
    </source>
</evidence>
<reference evidence="1 2" key="1">
    <citation type="journal article" date="2016" name="Nat. Commun.">
        <title>Thousands of microbial genomes shed light on interconnected biogeochemical processes in an aquifer system.</title>
        <authorList>
            <person name="Anantharaman K."/>
            <person name="Brown C.T."/>
            <person name="Hug L.A."/>
            <person name="Sharon I."/>
            <person name="Castelle C.J."/>
            <person name="Probst A.J."/>
            <person name="Thomas B.C."/>
            <person name="Singh A."/>
            <person name="Wilkins M.J."/>
            <person name="Karaoz U."/>
            <person name="Brodie E.L."/>
            <person name="Williams K.H."/>
            <person name="Hubbard S.S."/>
            <person name="Banfield J.F."/>
        </authorList>
    </citation>
    <scope>NUCLEOTIDE SEQUENCE [LARGE SCALE GENOMIC DNA]</scope>
</reference>
<dbReference type="Gene3D" id="3.40.50.10320">
    <property type="entry name" value="LmbE-like"/>
    <property type="match status" value="1"/>
</dbReference>
<dbReference type="InterPro" id="IPR003737">
    <property type="entry name" value="GlcNAc_PI_deacetylase-related"/>
</dbReference>
<dbReference type="SUPFAM" id="SSF102588">
    <property type="entry name" value="LmbE-like"/>
    <property type="match status" value="1"/>
</dbReference>
<evidence type="ECO:0008006" key="3">
    <source>
        <dbReference type="Google" id="ProtNLM"/>
    </source>
</evidence>
<organism evidence="1 2">
    <name type="scientific">Candidatus Roizmanbacteria bacterium RIFCSPLOWO2_01_FULL_38_12</name>
    <dbReference type="NCBI Taxonomy" id="1802061"/>
    <lineage>
        <taxon>Bacteria</taxon>
        <taxon>Candidatus Roizmaniibacteriota</taxon>
    </lineage>
</organism>
<dbReference type="EMBL" id="MGAL01000034">
    <property type="protein sequence ID" value="OGK47263.1"/>
    <property type="molecule type" value="Genomic_DNA"/>
</dbReference>
<dbReference type="PANTHER" id="PTHR12993:SF11">
    <property type="entry name" value="N-ACETYLGLUCOSAMINYL-PHOSPHATIDYLINOSITOL DE-N-ACETYLASE"/>
    <property type="match status" value="1"/>
</dbReference>
<dbReference type="PANTHER" id="PTHR12993">
    <property type="entry name" value="N-ACETYLGLUCOSAMINYL-PHOSPHATIDYLINOSITOL DE-N-ACETYLASE-RELATED"/>
    <property type="match status" value="1"/>
</dbReference>
<dbReference type="Proteomes" id="UP000177141">
    <property type="component" value="Unassembled WGS sequence"/>
</dbReference>
<dbReference type="STRING" id="1802061.A3A93_05725"/>
<name>A0A1F7IV98_9BACT</name>
<protein>
    <recommendedName>
        <fullName evidence="3">GlcNAc-PI de-N-acetylase</fullName>
    </recommendedName>
</protein>
<comment type="caution">
    <text evidence="1">The sequence shown here is derived from an EMBL/GenBank/DDBJ whole genome shotgun (WGS) entry which is preliminary data.</text>
</comment>
<evidence type="ECO:0000313" key="1">
    <source>
        <dbReference type="EMBL" id="OGK47263.1"/>
    </source>
</evidence>